<dbReference type="SUPFAM" id="SSF54427">
    <property type="entry name" value="NTF2-like"/>
    <property type="match status" value="1"/>
</dbReference>
<evidence type="ECO:0000313" key="3">
    <source>
        <dbReference type="Proteomes" id="UP000184391"/>
    </source>
</evidence>
<evidence type="ECO:0000259" key="1">
    <source>
        <dbReference type="Pfam" id="PF13577"/>
    </source>
</evidence>
<sequence>MTGTLEDREAIRDVIAAYAHAIDRRRWQMMERLFHSDAVFKFGVIEGDWRGFVDQARGVIDPCLATQHQLGQVIFGFDGPDICHTETYMTAMHTIPPGYPLAEVFPDKGVIYSAVVAGRYVDRFEKRSGLNGPEWRIAQRTGLYDWREFRVVEGVDLSDTPEGAAGYHDERDPSTPVVARWLG</sequence>
<dbReference type="InterPro" id="IPR032710">
    <property type="entry name" value="NTF2-like_dom_sf"/>
</dbReference>
<gene>
    <name evidence="2" type="ORF">SAMN02745193_02509</name>
</gene>
<dbReference type="Gene3D" id="3.10.450.50">
    <property type="match status" value="1"/>
</dbReference>
<dbReference type="EMBL" id="FRDF01000015">
    <property type="protein sequence ID" value="SHN62848.1"/>
    <property type="molecule type" value="Genomic_DNA"/>
</dbReference>
<keyword evidence="3" id="KW-1185">Reference proteome</keyword>
<dbReference type="Pfam" id="PF13577">
    <property type="entry name" value="SnoaL_4"/>
    <property type="match status" value="1"/>
</dbReference>
<protein>
    <submittedName>
        <fullName evidence="2">SnoaL-like domain-containing protein</fullName>
    </submittedName>
</protein>
<dbReference type="STRING" id="198312.SAMN02745193_02509"/>
<dbReference type="Proteomes" id="UP000184391">
    <property type="component" value="Unassembled WGS sequence"/>
</dbReference>
<accession>A0A1M7SWU0</accession>
<organism evidence="2 3">
    <name type="scientific">Erythrobacter sanguineus</name>
    <dbReference type="NCBI Taxonomy" id="198312"/>
    <lineage>
        <taxon>Bacteria</taxon>
        <taxon>Pseudomonadati</taxon>
        <taxon>Pseudomonadota</taxon>
        <taxon>Alphaproteobacteria</taxon>
        <taxon>Sphingomonadales</taxon>
        <taxon>Erythrobacteraceae</taxon>
        <taxon>Erythrobacter/Porphyrobacter group</taxon>
        <taxon>Erythrobacter</taxon>
    </lineage>
</organism>
<feature type="domain" description="SnoaL-like" evidence="1">
    <location>
        <begin position="4"/>
        <end position="141"/>
    </location>
</feature>
<evidence type="ECO:0000313" key="2">
    <source>
        <dbReference type="EMBL" id="SHN62848.1"/>
    </source>
</evidence>
<dbReference type="InterPro" id="IPR037401">
    <property type="entry name" value="SnoaL-like"/>
</dbReference>
<dbReference type="RefSeq" id="WP_072675353.1">
    <property type="nucleotide sequence ID" value="NZ_FRDF01000015.1"/>
</dbReference>
<dbReference type="OrthoDB" id="7585039at2"/>
<proteinExistence type="predicted"/>
<name>A0A1M7SWU0_9SPHN</name>
<reference evidence="3" key="1">
    <citation type="submission" date="2016-12" db="EMBL/GenBank/DDBJ databases">
        <authorList>
            <person name="Varghese N."/>
            <person name="Submissions S."/>
        </authorList>
    </citation>
    <scope>NUCLEOTIDE SEQUENCE [LARGE SCALE GENOMIC DNA]</scope>
    <source>
        <strain evidence="3">DSM 11032</strain>
    </source>
</reference>
<dbReference type="AlphaFoldDB" id="A0A1M7SWU0"/>